<evidence type="ECO:0000256" key="1">
    <source>
        <dbReference type="SAM" id="Phobius"/>
    </source>
</evidence>
<feature type="transmembrane region" description="Helical" evidence="1">
    <location>
        <begin position="88"/>
        <end position="109"/>
    </location>
</feature>
<dbReference type="AlphaFoldDB" id="A0A1X7KTD0"/>
<evidence type="ECO:0000313" key="2">
    <source>
        <dbReference type="EMBL" id="SMG44110.1"/>
    </source>
</evidence>
<keyword evidence="1" id="KW-1133">Transmembrane helix</keyword>
<feature type="transmembrane region" description="Helical" evidence="1">
    <location>
        <begin position="358"/>
        <end position="376"/>
    </location>
</feature>
<dbReference type="InterPro" id="IPR052556">
    <property type="entry name" value="PolySynth_Transporter"/>
</dbReference>
<feature type="transmembrane region" description="Helical" evidence="1">
    <location>
        <begin position="115"/>
        <end position="136"/>
    </location>
</feature>
<dbReference type="STRING" id="1515439.SAMN06265784_104221"/>
<protein>
    <submittedName>
        <fullName evidence="2">Membrane protein involved in the export of O-antigen and teichoic acid</fullName>
    </submittedName>
</protein>
<feature type="transmembrane region" description="Helical" evidence="1">
    <location>
        <begin position="49"/>
        <end position="68"/>
    </location>
</feature>
<feature type="transmembrane region" description="Helical" evidence="1">
    <location>
        <begin position="291"/>
        <end position="318"/>
    </location>
</feature>
<name>A0A1X7KTD0_9BURK</name>
<keyword evidence="1" id="KW-0812">Transmembrane</keyword>
<feature type="transmembrane region" description="Helical" evidence="1">
    <location>
        <begin position="156"/>
        <end position="178"/>
    </location>
</feature>
<dbReference type="EMBL" id="FXAT01000004">
    <property type="protein sequence ID" value="SMG44110.1"/>
    <property type="molecule type" value="Genomic_DNA"/>
</dbReference>
<keyword evidence="3" id="KW-1185">Reference proteome</keyword>
<feature type="transmembrane region" description="Helical" evidence="1">
    <location>
        <begin position="330"/>
        <end position="351"/>
    </location>
</feature>
<dbReference type="PANTHER" id="PTHR43424">
    <property type="entry name" value="LOCUS PUTATIVE PROTEIN 1-RELATED"/>
    <property type="match status" value="1"/>
</dbReference>
<dbReference type="PANTHER" id="PTHR43424:SF1">
    <property type="entry name" value="LOCUS PUTATIVE PROTEIN 1-RELATED"/>
    <property type="match status" value="1"/>
</dbReference>
<reference evidence="3" key="1">
    <citation type="submission" date="2017-04" db="EMBL/GenBank/DDBJ databases">
        <authorList>
            <person name="Varghese N."/>
            <person name="Submissions S."/>
        </authorList>
    </citation>
    <scope>NUCLEOTIDE SEQUENCE [LARGE SCALE GENOMIC DNA]</scope>
    <source>
        <strain evidence="3">LMG 29540</strain>
    </source>
</reference>
<accession>A0A1X7KTD0</accession>
<proteinExistence type="predicted"/>
<keyword evidence="1" id="KW-0472">Membrane</keyword>
<gene>
    <name evidence="2" type="ORF">SAMN06265784_104221</name>
</gene>
<feature type="transmembrane region" description="Helical" evidence="1">
    <location>
        <begin position="382"/>
        <end position="402"/>
    </location>
</feature>
<sequence length="425" mass="45518">MNPFVRLLFSSLTGVLCEKVVGALAAVASNHLFANIYGARLFGELQFALSLSAVAGSTALLFSAQSVAPILGKHPRLRHLVFYRAFRLRLFSTLGVMLVFSLGAWFLMIRASAELAIVAGLLLIVEPIALGSLMAYAEKSPWVVTRAKTLASGVRVLWLFAAAHASAGALIASIAWPIEAIVAAAGPFRRYRQLALKTPQSLAGDDVVTKTLVIRGLKFWPAVAAGVLVVRLDRVLLGMLISKADLGIYSAAASLVEQWNSVGAALALALGPSMVFIARNEIQLREKAQKLGIYLGILGAVAFVGSLFIGRTVFLLIYGPNFAAGAPVMIYATACSIVLFADYGLTTWFIAARRYRLILIKQGVTLLSIAASPFIAPKIWIMFAPSTATAASLIAFWCVIYGQNAYRMSKVRKPSPSNSFPGPNL</sequence>
<dbReference type="Proteomes" id="UP000193228">
    <property type="component" value="Unassembled WGS sequence"/>
</dbReference>
<organism evidence="2 3">
    <name type="scientific">Paraburkholderia susongensis</name>
    <dbReference type="NCBI Taxonomy" id="1515439"/>
    <lineage>
        <taxon>Bacteria</taxon>
        <taxon>Pseudomonadati</taxon>
        <taxon>Pseudomonadota</taxon>
        <taxon>Betaproteobacteria</taxon>
        <taxon>Burkholderiales</taxon>
        <taxon>Burkholderiaceae</taxon>
        <taxon>Paraburkholderia</taxon>
    </lineage>
</organism>
<evidence type="ECO:0000313" key="3">
    <source>
        <dbReference type="Proteomes" id="UP000193228"/>
    </source>
</evidence>
<feature type="transmembrane region" description="Helical" evidence="1">
    <location>
        <begin position="259"/>
        <end position="279"/>
    </location>
</feature>